<dbReference type="OrthoDB" id="164831at2"/>
<keyword evidence="4" id="KW-1185">Reference proteome</keyword>
<sequence>MSSTPPRKSGNPAKNNGTMNAASQKQQRQEERQAKLAEYQRNIARRKRNKTLAWVLSGVGVIAVVGLVVASYIMTPRPVSYESANGSMTIEGVETFEHQTLHTEDPVDYEQSPPAGGPHSYRWLTCAVYEEPVRDENAVHSMEHGAVWVTYDPAQVTDEDVQKLKSMTPDTYAILSPYEGMDTPITMSAWNAQLKLDSVDDERVTDFFTNYWRSNQVPEPGALCVEPNGGWPE</sequence>
<evidence type="ECO:0000256" key="1">
    <source>
        <dbReference type="SAM" id="MobiDB-lite"/>
    </source>
</evidence>
<gene>
    <name evidence="3" type="ORF">FVP60_12105</name>
</gene>
<dbReference type="RefSeq" id="WP_147826551.1">
    <property type="nucleotide sequence ID" value="NZ_BAAARG010000004.1"/>
</dbReference>
<reference evidence="3 4" key="1">
    <citation type="submission" date="2019-08" db="EMBL/GenBank/DDBJ databases">
        <authorList>
            <person name="Dong K."/>
        </authorList>
    </citation>
    <scope>NUCLEOTIDE SEQUENCE [LARGE SCALE GENOMIC DNA]</scope>
    <source>
        <strain evidence="3 4">M4-8</strain>
    </source>
</reference>
<evidence type="ECO:0000256" key="2">
    <source>
        <dbReference type="SAM" id="Phobius"/>
    </source>
</evidence>
<dbReference type="AlphaFoldDB" id="A0A5C8HK27"/>
<dbReference type="InterPro" id="IPR021454">
    <property type="entry name" value="DUF3105"/>
</dbReference>
<dbReference type="EMBL" id="VRSW01000005">
    <property type="protein sequence ID" value="TXK03026.1"/>
    <property type="molecule type" value="Genomic_DNA"/>
</dbReference>
<name>A0A5C8HK27_9MICO</name>
<evidence type="ECO:0000313" key="3">
    <source>
        <dbReference type="EMBL" id="TXK03026.1"/>
    </source>
</evidence>
<keyword evidence="2" id="KW-0812">Transmembrane</keyword>
<comment type="caution">
    <text evidence="3">The sequence shown here is derived from an EMBL/GenBank/DDBJ whole genome shotgun (WGS) entry which is preliminary data.</text>
</comment>
<keyword evidence="2" id="KW-1133">Transmembrane helix</keyword>
<dbReference type="Pfam" id="PF11303">
    <property type="entry name" value="DUF3105"/>
    <property type="match status" value="1"/>
</dbReference>
<keyword evidence="2" id="KW-0472">Membrane</keyword>
<feature type="transmembrane region" description="Helical" evidence="2">
    <location>
        <begin position="51"/>
        <end position="74"/>
    </location>
</feature>
<accession>A0A5C8HK27</accession>
<feature type="region of interest" description="Disordered" evidence="1">
    <location>
        <begin position="1"/>
        <end position="34"/>
    </location>
</feature>
<evidence type="ECO:0000313" key="4">
    <source>
        <dbReference type="Proteomes" id="UP000321196"/>
    </source>
</evidence>
<feature type="compositionally biased region" description="Polar residues" evidence="1">
    <location>
        <begin position="1"/>
        <end position="21"/>
    </location>
</feature>
<protein>
    <submittedName>
        <fullName evidence="3">DUF3105 domain-containing protein</fullName>
    </submittedName>
</protein>
<dbReference type="Proteomes" id="UP000321196">
    <property type="component" value="Unassembled WGS sequence"/>
</dbReference>
<proteinExistence type="predicted"/>
<organism evidence="3 4">
    <name type="scientific">Microbacterium mitrae</name>
    <dbReference type="NCBI Taxonomy" id="664640"/>
    <lineage>
        <taxon>Bacteria</taxon>
        <taxon>Bacillati</taxon>
        <taxon>Actinomycetota</taxon>
        <taxon>Actinomycetes</taxon>
        <taxon>Micrococcales</taxon>
        <taxon>Microbacteriaceae</taxon>
        <taxon>Microbacterium</taxon>
    </lineage>
</organism>